<organism evidence="2 3">
    <name type="scientific">Aestuariibaculum lutulentum</name>
    <dbReference type="NCBI Taxonomy" id="2920935"/>
    <lineage>
        <taxon>Bacteria</taxon>
        <taxon>Pseudomonadati</taxon>
        <taxon>Bacteroidota</taxon>
        <taxon>Flavobacteriia</taxon>
        <taxon>Flavobacteriales</taxon>
        <taxon>Flavobacteriaceae</taxon>
    </lineage>
</organism>
<evidence type="ECO:0000313" key="3">
    <source>
        <dbReference type="Proteomes" id="UP001156141"/>
    </source>
</evidence>
<sequence>WRASWSASADSERAAAVASSTIAAFCCVTPSISLTAVLTCWRPVAWLSALVAMCATSVLISPIRRSPSDDADALKARLYAMLPRVRITDLLVEVAAWSGFADRFVH</sequence>
<dbReference type="EMBL" id="JAKVQD010000093">
    <property type="protein sequence ID" value="MCH4554219.1"/>
    <property type="molecule type" value="Genomic_DNA"/>
</dbReference>
<keyword evidence="1" id="KW-0472">Membrane</keyword>
<accession>A0ABS9RMN0</accession>
<feature type="transmembrane region" description="Helical" evidence="1">
    <location>
        <begin position="44"/>
        <end position="63"/>
    </location>
</feature>
<protein>
    <submittedName>
        <fullName evidence="2">Uncharacterized protein</fullName>
    </submittedName>
</protein>
<feature type="non-terminal residue" evidence="2">
    <location>
        <position position="106"/>
    </location>
</feature>
<name>A0ABS9RMN0_9FLAO</name>
<gene>
    <name evidence="2" type="ORF">MKW35_16480</name>
</gene>
<keyword evidence="3" id="KW-1185">Reference proteome</keyword>
<feature type="transmembrane region" description="Helical" evidence="1">
    <location>
        <begin position="14"/>
        <end position="38"/>
    </location>
</feature>
<feature type="non-terminal residue" evidence="2">
    <location>
        <position position="1"/>
    </location>
</feature>
<comment type="caution">
    <text evidence="2">The sequence shown here is derived from an EMBL/GenBank/DDBJ whole genome shotgun (WGS) entry which is preliminary data.</text>
</comment>
<reference evidence="2" key="1">
    <citation type="submission" date="2022-02" db="EMBL/GenBank/DDBJ databases">
        <title>Aestuariibaculum sp., a marine bacterium isolated from sediment in Guangxi.</title>
        <authorList>
            <person name="Ying J."/>
        </authorList>
    </citation>
    <scope>NUCLEOTIDE SEQUENCE</scope>
    <source>
        <strain evidence="2">L182</strain>
    </source>
</reference>
<evidence type="ECO:0000256" key="1">
    <source>
        <dbReference type="SAM" id="Phobius"/>
    </source>
</evidence>
<evidence type="ECO:0000313" key="2">
    <source>
        <dbReference type="EMBL" id="MCH4554219.1"/>
    </source>
</evidence>
<keyword evidence="1" id="KW-0812">Transmembrane</keyword>
<keyword evidence="1" id="KW-1133">Transmembrane helix</keyword>
<dbReference type="Proteomes" id="UP001156141">
    <property type="component" value="Unassembled WGS sequence"/>
</dbReference>
<proteinExistence type="predicted"/>